<dbReference type="Proteomes" id="UP000613740">
    <property type="component" value="Unassembled WGS sequence"/>
</dbReference>
<protein>
    <submittedName>
        <fullName evidence="2">Uncharacterized protein</fullName>
    </submittedName>
</protein>
<comment type="caution">
    <text evidence="2">The sequence shown here is derived from an EMBL/GenBank/DDBJ whole genome shotgun (WGS) entry which is preliminary data.</text>
</comment>
<sequence length="340" mass="34426">MSRLMASQGMPVGLSLGAAAPAAGGKGAAAAGGKGGRAGGGGGADAHDDDGGEDVTRPPPAAPGYDMEALSDMLRATAASARQQQPAASAGSSSSSAGDEGGFMAGVQQLGRSPLDDAWGTTRESPADIARRIVESNTAGGQVPDLDALARAADAELAADGAAPASAAEEEEEEEDDDDSTMRLSPSEEKYKSLEAMSADIKKLDEVFEVLASVPWLSEDVLAEKELRGVAQVGLLGTLEEVGFNIRHQLERIWAGERGADLAAGPGLQFRDQAALMAILYHTQQIEDAHGAPEAGYLPPPPPLPEGAVQDGPAGAGAGAASGLPDAGAVLEMLARKEKK</sequence>
<organism evidence="2 3">
    <name type="scientific">Chlamydomonas schloesseri</name>
    <dbReference type="NCBI Taxonomy" id="2026947"/>
    <lineage>
        <taxon>Eukaryota</taxon>
        <taxon>Viridiplantae</taxon>
        <taxon>Chlorophyta</taxon>
        <taxon>core chlorophytes</taxon>
        <taxon>Chlorophyceae</taxon>
        <taxon>CS clade</taxon>
        <taxon>Chlamydomonadales</taxon>
        <taxon>Chlamydomonadaceae</taxon>
        <taxon>Chlamydomonas</taxon>
    </lineage>
</organism>
<dbReference type="EMBL" id="JAEHOD010000001">
    <property type="protein sequence ID" value="KAG2454691.1"/>
    <property type="molecule type" value="Genomic_DNA"/>
</dbReference>
<feature type="compositionally biased region" description="Low complexity" evidence="1">
    <location>
        <begin position="156"/>
        <end position="167"/>
    </location>
</feature>
<gene>
    <name evidence="2" type="ORF">HYH02_000529</name>
</gene>
<feature type="region of interest" description="Disordered" evidence="1">
    <location>
        <begin position="15"/>
        <end position="107"/>
    </location>
</feature>
<name>A0A835WW04_9CHLO</name>
<feature type="region of interest" description="Disordered" evidence="1">
    <location>
        <begin position="156"/>
        <end position="189"/>
    </location>
</feature>
<keyword evidence="3" id="KW-1185">Reference proteome</keyword>
<evidence type="ECO:0000313" key="3">
    <source>
        <dbReference type="Proteomes" id="UP000613740"/>
    </source>
</evidence>
<evidence type="ECO:0000313" key="2">
    <source>
        <dbReference type="EMBL" id="KAG2454691.1"/>
    </source>
</evidence>
<reference evidence="2" key="1">
    <citation type="journal article" date="2020" name="bioRxiv">
        <title>Comparative genomics of Chlamydomonas.</title>
        <authorList>
            <person name="Craig R.J."/>
            <person name="Hasan A.R."/>
            <person name="Ness R.W."/>
            <person name="Keightley P.D."/>
        </authorList>
    </citation>
    <scope>NUCLEOTIDE SEQUENCE</scope>
    <source>
        <strain evidence="2">CCAP 11/173</strain>
    </source>
</reference>
<accession>A0A835WW04</accession>
<feature type="compositionally biased region" description="Gly residues" evidence="1">
    <location>
        <begin position="24"/>
        <end position="44"/>
    </location>
</feature>
<feature type="compositionally biased region" description="Acidic residues" evidence="1">
    <location>
        <begin position="168"/>
        <end position="179"/>
    </location>
</feature>
<proteinExistence type="predicted"/>
<dbReference type="OrthoDB" id="510798at2759"/>
<evidence type="ECO:0000256" key="1">
    <source>
        <dbReference type="SAM" id="MobiDB-lite"/>
    </source>
</evidence>
<feature type="compositionally biased region" description="Low complexity" evidence="1">
    <location>
        <begin position="78"/>
        <end position="97"/>
    </location>
</feature>
<dbReference type="AlphaFoldDB" id="A0A835WW04"/>
<feature type="region of interest" description="Disordered" evidence="1">
    <location>
        <begin position="291"/>
        <end position="322"/>
    </location>
</feature>